<feature type="transmembrane region" description="Helical" evidence="7">
    <location>
        <begin position="150"/>
        <end position="169"/>
    </location>
</feature>
<evidence type="ECO:0000313" key="10">
    <source>
        <dbReference type="Proteomes" id="UP000450917"/>
    </source>
</evidence>
<dbReference type="EMBL" id="WNZX01000004">
    <property type="protein sequence ID" value="MUG70389.1"/>
    <property type="molecule type" value="Genomic_DNA"/>
</dbReference>
<dbReference type="Pfam" id="PF00892">
    <property type="entry name" value="EamA"/>
    <property type="match status" value="2"/>
</dbReference>
<feature type="transmembrane region" description="Helical" evidence="7">
    <location>
        <begin position="124"/>
        <end position="144"/>
    </location>
</feature>
<evidence type="ECO:0000256" key="7">
    <source>
        <dbReference type="SAM" id="Phobius"/>
    </source>
</evidence>
<dbReference type="PANTHER" id="PTHR32322">
    <property type="entry name" value="INNER MEMBRANE TRANSPORTER"/>
    <property type="match status" value="1"/>
</dbReference>
<evidence type="ECO:0000256" key="6">
    <source>
        <dbReference type="ARBA" id="ARBA00023136"/>
    </source>
</evidence>
<feature type="domain" description="EamA" evidence="8">
    <location>
        <begin position="11"/>
        <end position="140"/>
    </location>
</feature>
<evidence type="ECO:0000313" key="9">
    <source>
        <dbReference type="EMBL" id="MUG70389.1"/>
    </source>
</evidence>
<protein>
    <submittedName>
        <fullName evidence="9">EamA family transporter</fullName>
    </submittedName>
</protein>
<evidence type="ECO:0000256" key="5">
    <source>
        <dbReference type="ARBA" id="ARBA00022989"/>
    </source>
</evidence>
<comment type="subcellular location">
    <subcellularLocation>
        <location evidence="1">Cell membrane</location>
        <topology evidence="1">Multi-pass membrane protein</topology>
    </subcellularLocation>
</comment>
<keyword evidence="4 7" id="KW-0812">Transmembrane</keyword>
<keyword evidence="3" id="KW-1003">Cell membrane</keyword>
<proteinExistence type="inferred from homology"/>
<dbReference type="GO" id="GO:0005886">
    <property type="term" value="C:plasma membrane"/>
    <property type="evidence" value="ECO:0007669"/>
    <property type="project" value="UniProtKB-SubCell"/>
</dbReference>
<dbReference type="PANTHER" id="PTHR32322:SF18">
    <property type="entry name" value="S-ADENOSYLMETHIONINE_S-ADENOSYLHOMOCYSTEINE TRANSPORTER"/>
    <property type="match status" value="1"/>
</dbReference>
<feature type="transmembrane region" description="Helical" evidence="7">
    <location>
        <begin position="181"/>
        <end position="201"/>
    </location>
</feature>
<dbReference type="RefSeq" id="WP_054795848.1">
    <property type="nucleotide sequence ID" value="NZ_JARTHJ010000074.1"/>
</dbReference>
<evidence type="ECO:0000259" key="8">
    <source>
        <dbReference type="Pfam" id="PF00892"/>
    </source>
</evidence>
<evidence type="ECO:0000256" key="3">
    <source>
        <dbReference type="ARBA" id="ARBA00022475"/>
    </source>
</evidence>
<reference evidence="9 10" key="1">
    <citation type="submission" date="2019-11" db="EMBL/GenBank/DDBJ databases">
        <title>Draft genome sequences of five Paenibacillus species of dairy origin.</title>
        <authorList>
            <person name="Olajide A.M."/>
            <person name="Chen S."/>
            <person name="Lapointe G."/>
        </authorList>
    </citation>
    <scope>NUCLEOTIDE SEQUENCE [LARGE SCALE GENOMIC DNA]</scope>
    <source>
        <strain evidence="9 10">2CS3</strain>
    </source>
</reference>
<feature type="transmembrane region" description="Helical" evidence="7">
    <location>
        <begin position="213"/>
        <end position="237"/>
    </location>
</feature>
<comment type="similarity">
    <text evidence="2">Belongs to the EamA transporter family.</text>
</comment>
<evidence type="ECO:0000256" key="2">
    <source>
        <dbReference type="ARBA" id="ARBA00007362"/>
    </source>
</evidence>
<comment type="caution">
    <text evidence="9">The sequence shown here is derived from an EMBL/GenBank/DDBJ whole genome shotgun (WGS) entry which is preliminary data.</text>
</comment>
<dbReference type="AlphaFoldDB" id="A0A7X3CSV4"/>
<evidence type="ECO:0000256" key="1">
    <source>
        <dbReference type="ARBA" id="ARBA00004651"/>
    </source>
</evidence>
<organism evidence="9 10">
    <name type="scientific">Paenibacillus validus</name>
    <dbReference type="NCBI Taxonomy" id="44253"/>
    <lineage>
        <taxon>Bacteria</taxon>
        <taxon>Bacillati</taxon>
        <taxon>Bacillota</taxon>
        <taxon>Bacilli</taxon>
        <taxon>Bacillales</taxon>
        <taxon>Paenibacillaceae</taxon>
        <taxon>Paenibacillus</taxon>
    </lineage>
</organism>
<dbReference type="InterPro" id="IPR037185">
    <property type="entry name" value="EmrE-like"/>
</dbReference>
<feature type="domain" description="EamA" evidence="8">
    <location>
        <begin position="151"/>
        <end position="286"/>
    </location>
</feature>
<feature type="transmembrane region" description="Helical" evidence="7">
    <location>
        <begin position="269"/>
        <end position="287"/>
    </location>
</feature>
<dbReference type="InterPro" id="IPR050638">
    <property type="entry name" value="AA-Vitamin_Transporters"/>
</dbReference>
<dbReference type="Proteomes" id="UP000450917">
    <property type="component" value="Unassembled WGS sequence"/>
</dbReference>
<dbReference type="SUPFAM" id="SSF103481">
    <property type="entry name" value="Multidrug resistance efflux transporter EmrE"/>
    <property type="match status" value="2"/>
</dbReference>
<keyword evidence="6 7" id="KW-0472">Membrane</keyword>
<keyword evidence="5 7" id="KW-1133">Transmembrane helix</keyword>
<accession>A0A7X3CSV4</accession>
<feature type="transmembrane region" description="Helical" evidence="7">
    <location>
        <begin position="68"/>
        <end position="85"/>
    </location>
</feature>
<sequence length="303" mass="32820">MHRPSRKQASLLLAFLIVMWGVNWPLTKLALHYAPPLLFAGLRTEIGGLLLVFIGLFRYKELRFKQNWSIYLLSALLNIVLFYGLQTIGLGYLPAGLFSAIVFLQPVLLGIFSWLWLGESMYRLKIIGLILGFTGVATISAGALTGNISLVGVLLALGTALCWAFGTVYMKKIGDRADSVWLVAMQLIIGGILLMGSGSVSEAWSSIQWDASFVAIMLFISIFVIALGWLTYFILIGTGEASKVASFTFLIPLVSITGSSLMMNEPITIHLGVGLLFVLVSILLVNLKPKPGISSSAAATGHH</sequence>
<dbReference type="InterPro" id="IPR000620">
    <property type="entry name" value="EamA_dom"/>
</dbReference>
<feature type="transmembrane region" description="Helical" evidence="7">
    <location>
        <begin position="37"/>
        <end position="56"/>
    </location>
</feature>
<feature type="transmembrane region" description="Helical" evidence="7">
    <location>
        <begin position="244"/>
        <end position="263"/>
    </location>
</feature>
<feature type="transmembrane region" description="Helical" evidence="7">
    <location>
        <begin position="97"/>
        <end position="117"/>
    </location>
</feature>
<name>A0A7X3CSV4_9BACL</name>
<evidence type="ECO:0000256" key="4">
    <source>
        <dbReference type="ARBA" id="ARBA00022692"/>
    </source>
</evidence>
<gene>
    <name evidence="9" type="ORF">GNP93_06820</name>
</gene>
<keyword evidence="10" id="KW-1185">Reference proteome</keyword>